<dbReference type="eggNOG" id="COG0697">
    <property type="taxonomic scope" value="Bacteria"/>
</dbReference>
<dbReference type="AlphaFoldDB" id="F8F0Z4"/>
<keyword evidence="3 6" id="KW-0812">Transmembrane</keyword>
<dbReference type="RefSeq" id="WP_013969568.1">
    <property type="nucleotide sequence ID" value="NC_015732.1"/>
</dbReference>
<evidence type="ECO:0000256" key="1">
    <source>
        <dbReference type="ARBA" id="ARBA00004651"/>
    </source>
</evidence>
<feature type="transmembrane region" description="Helical" evidence="6">
    <location>
        <begin position="159"/>
        <end position="175"/>
    </location>
</feature>
<keyword evidence="2" id="KW-1003">Cell membrane</keyword>
<feature type="transmembrane region" description="Helical" evidence="6">
    <location>
        <begin position="101"/>
        <end position="121"/>
    </location>
</feature>
<feature type="transmembrane region" description="Helical" evidence="6">
    <location>
        <begin position="187"/>
        <end position="203"/>
    </location>
</feature>
<dbReference type="Pfam" id="PF00892">
    <property type="entry name" value="EamA"/>
    <property type="match status" value="3"/>
</dbReference>
<organism evidence="8 9">
    <name type="scientific">Gracilinema caldarium (strain ATCC 51460 / DSM 7334 / H1)</name>
    <name type="common">Treponema caldarium</name>
    <dbReference type="NCBI Taxonomy" id="744872"/>
    <lineage>
        <taxon>Bacteria</taxon>
        <taxon>Pseudomonadati</taxon>
        <taxon>Spirochaetota</taxon>
        <taxon>Spirochaetia</taxon>
        <taxon>Spirochaetales</taxon>
        <taxon>Breznakiellaceae</taxon>
        <taxon>Gracilinema</taxon>
    </lineage>
</organism>
<keyword evidence="9" id="KW-1185">Reference proteome</keyword>
<dbReference type="GO" id="GO:0005886">
    <property type="term" value="C:plasma membrane"/>
    <property type="evidence" value="ECO:0007669"/>
    <property type="project" value="UniProtKB-SubCell"/>
</dbReference>
<dbReference type="HOGENOM" id="CLU_033863_21_2_12"/>
<reference evidence="9" key="1">
    <citation type="journal article" date="2013" name="Stand. Genomic Sci.">
        <title>Genome sequence of the thermophilic fresh-water bacterium Spirochaeta caldaria type strain (H1(T)), reclassification of Spirochaeta caldaria, Spirochaeta stenostrepta, and Spirochaeta zuelzerae in the genus Treponema as Treponema caldaria comb. nov., Treponema stenostrepta comb. nov., and Treponema zuelzerae comb. nov., and emendation of the genus Treponema.</title>
        <authorList>
            <person name="Abt B."/>
            <person name="Goker M."/>
            <person name="Scheuner C."/>
            <person name="Han C."/>
            <person name="Lu M."/>
            <person name="Misra M."/>
            <person name="Lapidus A."/>
            <person name="Nolan M."/>
            <person name="Lucas S."/>
            <person name="Hammon N."/>
            <person name="Deshpande S."/>
            <person name="Cheng J.F."/>
            <person name="Tapia R."/>
            <person name="Goodwin L.A."/>
            <person name="Pitluck S."/>
            <person name="Liolios K."/>
            <person name="Pagani I."/>
            <person name="Ivanova N."/>
            <person name="Mavromatis K."/>
            <person name="Mikhailova N."/>
            <person name="Huntemann M."/>
            <person name="Pati A."/>
            <person name="Chen A."/>
            <person name="Palaniappan K."/>
            <person name="Land M."/>
            <person name="Hauser L."/>
            <person name="Jeffries C.D."/>
            <person name="Rohde M."/>
            <person name="Spring S."/>
            <person name="Gronow S."/>
            <person name="Detter J.C."/>
            <person name="Bristow J."/>
            <person name="Eisen J.A."/>
            <person name="Markowitz V."/>
            <person name="Hugenholtz P."/>
            <person name="Kyrpides N.C."/>
            <person name="Woyke T."/>
            <person name="Klenk H.P."/>
        </authorList>
    </citation>
    <scope>NUCLEOTIDE SEQUENCE</scope>
    <source>
        <strain evidence="9">ATCC 51460 / DSM 7334 / H1</strain>
    </source>
</reference>
<dbReference type="PANTHER" id="PTHR42920:SF5">
    <property type="entry name" value="EAMA DOMAIN-CONTAINING PROTEIN"/>
    <property type="match status" value="1"/>
</dbReference>
<dbReference type="STRING" id="744872.Spica_2157"/>
<evidence type="ECO:0000256" key="3">
    <source>
        <dbReference type="ARBA" id="ARBA00022692"/>
    </source>
</evidence>
<feature type="domain" description="EamA" evidence="7">
    <location>
        <begin position="184"/>
        <end position="315"/>
    </location>
</feature>
<feature type="transmembrane region" description="Helical" evidence="6">
    <location>
        <begin position="133"/>
        <end position="152"/>
    </location>
</feature>
<proteinExistence type="predicted"/>
<comment type="subcellular location">
    <subcellularLocation>
        <location evidence="1">Cell membrane</location>
        <topology evidence="1">Multi-pass membrane protein</topology>
    </subcellularLocation>
</comment>
<sequence length="330" mass="35193">MNKTALKADLLLIITSVIWGFAFVAQRVGMDFIGPFTYNGIRFALGSLSLLPLIVYFNARKRIPFTVYHPEGTPSDPTHSGITAGTDASGSSRALRNADRWVFILGSLAAGTILFIGASLQQMGMQYTTAGKAGFLTGLYVVLVPIVGIVLGHKTGIPTWMGAFLAVIGMYILSAPDRLGQVNPGDLLVIASAFFWTFHVLLIDRLSKRLDPIQLSAAQFAWCALYSLVTAFILEQPHLDSILRAAVPILYGGLGSVGVAYTLQVVAQRDAPPAHSSIIMCLEGVFATLGGILILAEPAGLRSLGGSGLMLLGMLATQWDVIFGGSHEKE</sequence>
<feature type="domain" description="EamA" evidence="7">
    <location>
        <begin position="97"/>
        <end position="174"/>
    </location>
</feature>
<dbReference type="PANTHER" id="PTHR42920">
    <property type="entry name" value="OS03G0707200 PROTEIN-RELATED"/>
    <property type="match status" value="1"/>
</dbReference>
<feature type="transmembrane region" description="Helical" evidence="6">
    <location>
        <begin position="215"/>
        <end position="234"/>
    </location>
</feature>
<gene>
    <name evidence="8" type="ordered locus">Spica_2157</name>
</gene>
<dbReference type="InterPro" id="IPR000620">
    <property type="entry name" value="EamA_dom"/>
</dbReference>
<feature type="transmembrane region" description="Helical" evidence="6">
    <location>
        <begin position="278"/>
        <end position="296"/>
    </location>
</feature>
<feature type="transmembrane region" description="Helical" evidence="6">
    <location>
        <begin position="41"/>
        <end position="59"/>
    </location>
</feature>
<evidence type="ECO:0000256" key="5">
    <source>
        <dbReference type="ARBA" id="ARBA00023136"/>
    </source>
</evidence>
<feature type="transmembrane region" description="Helical" evidence="6">
    <location>
        <begin position="246"/>
        <end position="266"/>
    </location>
</feature>
<dbReference type="SUPFAM" id="SSF103481">
    <property type="entry name" value="Multidrug resistance efflux transporter EmrE"/>
    <property type="match status" value="2"/>
</dbReference>
<dbReference type="OrthoDB" id="9804865at2"/>
<evidence type="ECO:0000313" key="9">
    <source>
        <dbReference type="Proteomes" id="UP000000503"/>
    </source>
</evidence>
<keyword evidence="4 6" id="KW-1133">Transmembrane helix</keyword>
<dbReference type="InterPro" id="IPR037185">
    <property type="entry name" value="EmrE-like"/>
</dbReference>
<evidence type="ECO:0000256" key="4">
    <source>
        <dbReference type="ARBA" id="ARBA00022989"/>
    </source>
</evidence>
<feature type="domain" description="EamA" evidence="7">
    <location>
        <begin position="7"/>
        <end position="62"/>
    </location>
</feature>
<evidence type="ECO:0000313" key="8">
    <source>
        <dbReference type="EMBL" id="AEJ20280.1"/>
    </source>
</evidence>
<dbReference type="KEGG" id="scd:Spica_2157"/>
<accession>F8F0Z4</accession>
<dbReference type="InterPro" id="IPR051258">
    <property type="entry name" value="Diverse_Substrate_Transporter"/>
</dbReference>
<dbReference type="EMBL" id="CP002868">
    <property type="protein sequence ID" value="AEJ20280.1"/>
    <property type="molecule type" value="Genomic_DNA"/>
</dbReference>
<name>F8F0Z4_GRAC1</name>
<dbReference type="Proteomes" id="UP000000503">
    <property type="component" value="Chromosome"/>
</dbReference>
<evidence type="ECO:0000256" key="6">
    <source>
        <dbReference type="SAM" id="Phobius"/>
    </source>
</evidence>
<protein>
    <recommendedName>
        <fullName evidence="7">EamA domain-containing protein</fullName>
    </recommendedName>
</protein>
<evidence type="ECO:0000256" key="2">
    <source>
        <dbReference type="ARBA" id="ARBA00022475"/>
    </source>
</evidence>
<evidence type="ECO:0000259" key="7">
    <source>
        <dbReference type="Pfam" id="PF00892"/>
    </source>
</evidence>
<keyword evidence="5 6" id="KW-0472">Membrane</keyword>